<accession>A0A1U7P3H6</accession>
<organism evidence="1 2">
    <name type="scientific">Deinococcus marmoris</name>
    <dbReference type="NCBI Taxonomy" id="249408"/>
    <lineage>
        <taxon>Bacteria</taxon>
        <taxon>Thermotogati</taxon>
        <taxon>Deinococcota</taxon>
        <taxon>Deinococci</taxon>
        <taxon>Deinococcales</taxon>
        <taxon>Deinococcaceae</taxon>
        <taxon>Deinococcus</taxon>
    </lineage>
</organism>
<reference evidence="1 2" key="1">
    <citation type="submission" date="2017-01" db="EMBL/GenBank/DDBJ databases">
        <title>Genome Analysis of Deinococcus marmoris KOPRI26562.</title>
        <authorList>
            <person name="Kim J.H."/>
            <person name="Oh H.-M."/>
        </authorList>
    </citation>
    <scope>NUCLEOTIDE SEQUENCE [LARGE SCALE GENOMIC DNA]</scope>
    <source>
        <strain evidence="1 2">KOPRI26562</strain>
    </source>
</reference>
<dbReference type="AlphaFoldDB" id="A0A1U7P3H6"/>
<dbReference type="RefSeq" id="WP_075830555.1">
    <property type="nucleotide sequence ID" value="NZ_MSTI01000022.1"/>
</dbReference>
<proteinExistence type="predicted"/>
<dbReference type="Proteomes" id="UP000186607">
    <property type="component" value="Unassembled WGS sequence"/>
</dbReference>
<comment type="caution">
    <text evidence="1">The sequence shown here is derived from an EMBL/GenBank/DDBJ whole genome shotgun (WGS) entry which is preliminary data.</text>
</comment>
<dbReference type="STRING" id="249408.BOO71_0001930"/>
<sequence>MSQQLQDLYDRIDDLPRCPEELALIEEAARLTDLMQDEAEGYRVRRMLMDSAHAVGQSEKMLVAFGWCRDYADRHPEALDEGEQQDLLWHHRWVVNAGRTFPQIPTPRLMALYEDYARRILGLSRHNEAFVGLLYAMHIGDGAAASGHFERLTSTVRDELSACPACEAEIEADYHLFCGNDEAALRQIQHILDRRMTCAHIPTGTHALALAPLMRLGRWDEAGQHAARSRQSVSGDPDHLWAQARHLEYLALTSPNAALKWYAHHVAWAEQTRELGAAQTFHAAAAVLFTVLWNGDQTKTYAIRLAPTVPGYAEDGQYSARERMDHHLGEALRLASLFDARNDTAQQRREVDMVLALARIAPPAKA</sequence>
<evidence type="ECO:0000313" key="1">
    <source>
        <dbReference type="EMBL" id="OLV19714.1"/>
    </source>
</evidence>
<evidence type="ECO:0000313" key="2">
    <source>
        <dbReference type="Proteomes" id="UP000186607"/>
    </source>
</evidence>
<dbReference type="OrthoDB" id="56388at2"/>
<dbReference type="EMBL" id="MSTI01000022">
    <property type="protein sequence ID" value="OLV19714.1"/>
    <property type="molecule type" value="Genomic_DNA"/>
</dbReference>
<protein>
    <submittedName>
        <fullName evidence="1">Uncharacterized protein</fullName>
    </submittedName>
</protein>
<gene>
    <name evidence="1" type="ORF">BOO71_0001930</name>
</gene>
<keyword evidence="2" id="KW-1185">Reference proteome</keyword>
<name>A0A1U7P3H6_9DEIO</name>